<protein>
    <submittedName>
        <fullName evidence="1">Uncharacterized protein</fullName>
    </submittedName>
</protein>
<dbReference type="EMBL" id="JAPDRQ010000078">
    <property type="protein sequence ID" value="KAJ9656404.1"/>
    <property type="molecule type" value="Genomic_DNA"/>
</dbReference>
<reference evidence="1" key="1">
    <citation type="submission" date="2022-10" db="EMBL/GenBank/DDBJ databases">
        <title>Culturing micro-colonial fungi from biological soil crusts in the Mojave desert and describing Neophaeococcomyces mojavensis, and introducing the new genera and species Taxawa tesnikishii.</title>
        <authorList>
            <person name="Kurbessoian T."/>
            <person name="Stajich J.E."/>
        </authorList>
    </citation>
    <scope>NUCLEOTIDE SEQUENCE</scope>
    <source>
        <strain evidence="1">JES_112</strain>
    </source>
</reference>
<organism evidence="1 2">
    <name type="scientific">Neophaeococcomyces mojaviensis</name>
    <dbReference type="NCBI Taxonomy" id="3383035"/>
    <lineage>
        <taxon>Eukaryota</taxon>
        <taxon>Fungi</taxon>
        <taxon>Dikarya</taxon>
        <taxon>Ascomycota</taxon>
        <taxon>Pezizomycotina</taxon>
        <taxon>Eurotiomycetes</taxon>
        <taxon>Chaetothyriomycetidae</taxon>
        <taxon>Chaetothyriales</taxon>
        <taxon>Chaetothyriales incertae sedis</taxon>
        <taxon>Neophaeococcomyces</taxon>
    </lineage>
</organism>
<gene>
    <name evidence="1" type="ORF">H2198_004982</name>
</gene>
<keyword evidence="2" id="KW-1185">Reference proteome</keyword>
<name>A0ACC3A720_9EURO</name>
<dbReference type="Proteomes" id="UP001172386">
    <property type="component" value="Unassembled WGS sequence"/>
</dbReference>
<accession>A0ACC3A720</accession>
<proteinExistence type="predicted"/>
<evidence type="ECO:0000313" key="2">
    <source>
        <dbReference type="Proteomes" id="UP001172386"/>
    </source>
</evidence>
<evidence type="ECO:0000313" key="1">
    <source>
        <dbReference type="EMBL" id="KAJ9656404.1"/>
    </source>
</evidence>
<sequence>MASPMMHLTPRHIQNFSEASSLEPHWGYADRALPCTNDAGSCQYLDVVYHSHDLGMLYCGIIWATILGMLFIWCVYTYASPKASEQLSPIPYREDSIPVVGKIERLKRSVASYRRQYLLPEFAWPIFGRTTRLQLLVLVALTGYLTVFSFVGIVYNTWVTPVKKMPGVYDTRTSLGPWSDRIGVLAYALTPLSVLLSSRESILSLITGMPYQSFNFLHRWLGYIIVVQSSLHTVSWCVVEMRLYQPQPEVGREWIAQLYMIWGVIAMFILFVLFILSTPWAIKRTGYEFFRKSHYVLAMLYIGACWGHWQQLKCYLIPALSVWFIDRGIRLIRTGLLHYKYIDGSSTMAFQSINAAITQFPDSLNGNVVRLDFKHLQDPWAVGQHFYLTFSKSSIWQSHPFTPLNVPISQAGGVQHSYIFRAKSGETAKIASLAGVSTNTPSEKSSTNPTTPIILSGPYGVSEVDTLSSNNNILCIAGGTGITYALPVLLSQITACGCSSVRKLQLIWAIRHKSDMKWVQPELDRLYEASKSLDLNIRIFVTREDLSNDSDVKLSRTNKTLIINEKDILPSSSSSSGSSTNITAVAGGCCASKTDREIDLCTPNVSRSQPITIEQRGSLGTAPPEVRHPDLHNLVHEFVEGTINGPTTVFASGPGGMISDLRRIVAGVNDGAKVWKGDLRRCVELKCDDRLEW</sequence>
<comment type="caution">
    <text evidence="1">The sequence shown here is derived from an EMBL/GenBank/DDBJ whole genome shotgun (WGS) entry which is preliminary data.</text>
</comment>